<feature type="chain" id="PRO_5038687972" description="DUF4359 domain-containing protein" evidence="1">
    <location>
        <begin position="22"/>
        <end position="103"/>
    </location>
</feature>
<name>A0A366XR41_9BACI</name>
<reference evidence="2 3" key="1">
    <citation type="submission" date="2018-07" db="EMBL/GenBank/DDBJ databases">
        <title>Lottiidibacillus patelloidae gen. nov., sp. nov., isolated from the intestinal tract of a marine limpet and the reclassification of B. taeanensis BH030017T, B. algicola KMM 3737T and B. hwajinpoensis SW-72T as genus Lottiidibacillus.</title>
        <authorList>
            <person name="Liu R."/>
            <person name="Huang Z."/>
        </authorList>
    </citation>
    <scope>NUCLEOTIDE SEQUENCE [LARGE SCALE GENOMIC DNA]</scope>
    <source>
        <strain evidence="2 3">BH030017</strain>
    </source>
</reference>
<comment type="caution">
    <text evidence="2">The sequence shown here is derived from an EMBL/GenBank/DDBJ whole genome shotgun (WGS) entry which is preliminary data.</text>
</comment>
<gene>
    <name evidence="2" type="ORF">DS031_15690</name>
</gene>
<proteinExistence type="predicted"/>
<evidence type="ECO:0000313" key="3">
    <source>
        <dbReference type="Proteomes" id="UP000253314"/>
    </source>
</evidence>
<evidence type="ECO:0000256" key="1">
    <source>
        <dbReference type="SAM" id="SignalP"/>
    </source>
</evidence>
<protein>
    <recommendedName>
        <fullName evidence="4">DUF4359 domain-containing protein</fullName>
    </recommendedName>
</protein>
<accession>A0A366XR41</accession>
<organism evidence="2 3">
    <name type="scientific">Bacillus taeanensis</name>
    <dbReference type="NCBI Taxonomy" id="273032"/>
    <lineage>
        <taxon>Bacteria</taxon>
        <taxon>Bacillati</taxon>
        <taxon>Bacillota</taxon>
        <taxon>Bacilli</taxon>
        <taxon>Bacillales</taxon>
        <taxon>Bacillaceae</taxon>
        <taxon>Bacillus</taxon>
    </lineage>
</organism>
<evidence type="ECO:0000313" key="2">
    <source>
        <dbReference type="EMBL" id="RBW68602.1"/>
    </source>
</evidence>
<dbReference type="OrthoDB" id="2868399at2"/>
<dbReference type="AlphaFoldDB" id="A0A366XR41"/>
<dbReference type="Proteomes" id="UP000253314">
    <property type="component" value="Unassembled WGS sequence"/>
</dbReference>
<evidence type="ECO:0008006" key="4">
    <source>
        <dbReference type="Google" id="ProtNLM"/>
    </source>
</evidence>
<dbReference type="RefSeq" id="WP_113807021.1">
    <property type="nucleotide sequence ID" value="NZ_QOCW01000018.1"/>
</dbReference>
<keyword evidence="1" id="KW-0732">Signal</keyword>
<keyword evidence="3" id="KW-1185">Reference proteome</keyword>
<feature type="signal peptide" evidence="1">
    <location>
        <begin position="1"/>
        <end position="21"/>
    </location>
</feature>
<sequence>MKKKQKLMIATCLILFLIILAVTKPSPHTFDDWLTSEYNIECSGNECLLNSIHYKVVSKEIDDYFLFNKIGTELEREDGGFTFVEGIGILGRFIPFTYKPYYE</sequence>
<dbReference type="EMBL" id="QOCW01000018">
    <property type="protein sequence ID" value="RBW68602.1"/>
    <property type="molecule type" value="Genomic_DNA"/>
</dbReference>